<accession>E3BFM5</accession>
<dbReference type="Proteomes" id="UP000002943">
    <property type="component" value="Unassembled WGS sequence"/>
</dbReference>
<dbReference type="AlphaFoldDB" id="E3BFM5"/>
<proteinExistence type="predicted"/>
<evidence type="ECO:0000313" key="1">
    <source>
        <dbReference type="EMBL" id="EFP98203.1"/>
    </source>
</evidence>
<organism evidence="1 2">
    <name type="scientific">Vibrio caribbeanicus ATCC BAA-2122</name>
    <dbReference type="NCBI Taxonomy" id="796620"/>
    <lineage>
        <taxon>Bacteria</taxon>
        <taxon>Pseudomonadati</taxon>
        <taxon>Pseudomonadota</taxon>
        <taxon>Gammaproteobacteria</taxon>
        <taxon>Vibrionales</taxon>
        <taxon>Vibrionaceae</taxon>
        <taxon>Vibrio</taxon>
    </lineage>
</organism>
<protein>
    <submittedName>
        <fullName evidence="1">Uncharacterized protein</fullName>
    </submittedName>
</protein>
<evidence type="ECO:0000313" key="2">
    <source>
        <dbReference type="Proteomes" id="UP000002943"/>
    </source>
</evidence>
<reference evidence="1 2" key="1">
    <citation type="journal article" date="2012" name="Int. J. Syst. Evol. Microbiol.">
        <title>Vibrio caribbeanicus sp. nov., isolated from the marine sponge Scleritoderma cyanea.</title>
        <authorList>
            <person name="Hoffmann M."/>
            <person name="Monday S.R."/>
            <person name="Allard M.W."/>
            <person name="Strain E.A."/>
            <person name="Whittaker P."/>
            <person name="Naum M."/>
            <person name="McCarthy P.J."/>
            <person name="Lopez J.V."/>
            <person name="Fischer M."/>
            <person name="Brown E.W."/>
        </authorList>
    </citation>
    <scope>NUCLEOTIDE SEQUENCE [LARGE SCALE GENOMIC DNA]</scope>
    <source>
        <strain evidence="1 2">ATCC BAA-2122</strain>
    </source>
</reference>
<gene>
    <name evidence="1" type="ORF">VIBC2010_10452</name>
</gene>
<name>E3BFM5_9VIBR</name>
<dbReference type="EMBL" id="AEIU01000022">
    <property type="protein sequence ID" value="EFP98203.1"/>
    <property type="molecule type" value="Genomic_DNA"/>
</dbReference>
<comment type="caution">
    <text evidence="1">The sequence shown here is derived from an EMBL/GenBank/DDBJ whole genome shotgun (WGS) entry which is preliminary data.</text>
</comment>
<sequence length="46" mass="5483">MLWETVIKTKILSMVLQKGIFSINEEGLVSRHDNGELVDSMWERYW</sequence>
<keyword evidence="2" id="KW-1185">Reference proteome</keyword>